<feature type="region of interest" description="Disordered" evidence="6">
    <location>
        <begin position="375"/>
        <end position="426"/>
    </location>
</feature>
<keyword evidence="3" id="KW-0853">WD repeat</keyword>
<evidence type="ECO:0000313" key="8">
    <source>
        <dbReference type="Proteomes" id="UP000231279"/>
    </source>
</evidence>
<evidence type="ECO:0000256" key="5">
    <source>
        <dbReference type="ARBA" id="ARBA00022737"/>
    </source>
</evidence>
<dbReference type="GO" id="GO:0005737">
    <property type="term" value="C:cytoplasm"/>
    <property type="evidence" value="ECO:0007669"/>
    <property type="project" value="UniProtKB-SubCell"/>
</dbReference>
<dbReference type="GO" id="GO:0030488">
    <property type="term" value="P:tRNA methylation"/>
    <property type="evidence" value="ECO:0007669"/>
    <property type="project" value="TreeGrafter"/>
</dbReference>
<keyword evidence="8" id="KW-1185">Reference proteome</keyword>
<feature type="compositionally biased region" description="Basic and acidic residues" evidence="6">
    <location>
        <begin position="403"/>
        <end position="426"/>
    </location>
</feature>
<keyword evidence="4" id="KW-0819">tRNA processing</keyword>
<dbReference type="PANTHER" id="PTHR14344:SF3">
    <property type="entry name" value="WD REPEAT-CONTAINING PROTEIN 6"/>
    <property type="match status" value="1"/>
</dbReference>
<dbReference type="EMBL" id="NKXS01000398">
    <property type="protein sequence ID" value="PIN24562.1"/>
    <property type="molecule type" value="Genomic_DNA"/>
</dbReference>
<dbReference type="AlphaFoldDB" id="A0A2G9I479"/>
<keyword evidence="5" id="KW-0677">Repeat</keyword>
<comment type="caution">
    <text evidence="7">The sequence shown here is derived from an EMBL/GenBank/DDBJ whole genome shotgun (WGS) entry which is preliminary data.</text>
</comment>
<dbReference type="InterPro" id="IPR015943">
    <property type="entry name" value="WD40/YVTN_repeat-like_dom_sf"/>
</dbReference>
<reference evidence="8" key="1">
    <citation type="journal article" date="2018" name="Gigascience">
        <title>Genome assembly of the Pink Ipe (Handroanthus impetiginosus, Bignoniaceae), a highly valued, ecologically keystone Neotropical timber forest tree.</title>
        <authorList>
            <person name="Silva-Junior O.B."/>
            <person name="Grattapaglia D."/>
            <person name="Novaes E."/>
            <person name="Collevatti R.G."/>
        </authorList>
    </citation>
    <scope>NUCLEOTIDE SEQUENCE [LARGE SCALE GENOMIC DNA]</scope>
    <source>
        <strain evidence="8">cv. UFG-1</strain>
    </source>
</reference>
<keyword evidence="2" id="KW-0963">Cytoplasm</keyword>
<dbReference type="Proteomes" id="UP000231279">
    <property type="component" value="Unassembled WGS sequence"/>
</dbReference>
<proteinExistence type="predicted"/>
<evidence type="ECO:0000256" key="1">
    <source>
        <dbReference type="ARBA" id="ARBA00004496"/>
    </source>
</evidence>
<comment type="subcellular location">
    <subcellularLocation>
        <location evidence="1">Cytoplasm</location>
    </subcellularLocation>
</comment>
<dbReference type="STRING" id="429701.A0A2G9I479"/>
<name>A0A2G9I479_9LAMI</name>
<accession>A0A2G9I479</accession>
<dbReference type="SUPFAM" id="SSF50978">
    <property type="entry name" value="WD40 repeat-like"/>
    <property type="match status" value="1"/>
</dbReference>
<evidence type="ECO:0000256" key="3">
    <source>
        <dbReference type="ARBA" id="ARBA00022574"/>
    </source>
</evidence>
<dbReference type="PANTHER" id="PTHR14344">
    <property type="entry name" value="WD REPEAT PROTEIN"/>
    <property type="match status" value="1"/>
</dbReference>
<evidence type="ECO:0000313" key="7">
    <source>
        <dbReference type="EMBL" id="PIN24562.1"/>
    </source>
</evidence>
<dbReference type="Gene3D" id="2.130.10.10">
    <property type="entry name" value="YVTN repeat-like/Quinoprotein amine dehydrogenase"/>
    <property type="match status" value="1"/>
</dbReference>
<evidence type="ECO:0000256" key="2">
    <source>
        <dbReference type="ARBA" id="ARBA00022490"/>
    </source>
</evidence>
<evidence type="ECO:0000256" key="6">
    <source>
        <dbReference type="SAM" id="MobiDB-lite"/>
    </source>
</evidence>
<gene>
    <name evidence="7" type="ORF">CDL12_02709</name>
</gene>
<dbReference type="InterPro" id="IPR036322">
    <property type="entry name" value="WD40_repeat_dom_sf"/>
</dbReference>
<dbReference type="InterPro" id="IPR051973">
    <property type="entry name" value="tRNA_Anticodon_Mtase-Reg"/>
</dbReference>
<organism evidence="7 8">
    <name type="scientific">Handroanthus impetiginosus</name>
    <dbReference type="NCBI Taxonomy" id="429701"/>
    <lineage>
        <taxon>Eukaryota</taxon>
        <taxon>Viridiplantae</taxon>
        <taxon>Streptophyta</taxon>
        <taxon>Embryophyta</taxon>
        <taxon>Tracheophyta</taxon>
        <taxon>Spermatophyta</taxon>
        <taxon>Magnoliopsida</taxon>
        <taxon>eudicotyledons</taxon>
        <taxon>Gunneridae</taxon>
        <taxon>Pentapetalae</taxon>
        <taxon>asterids</taxon>
        <taxon>lamiids</taxon>
        <taxon>Lamiales</taxon>
        <taxon>Bignoniaceae</taxon>
        <taxon>Crescentiina</taxon>
        <taxon>Tabebuia alliance</taxon>
        <taxon>Handroanthus</taxon>
    </lineage>
</organism>
<sequence length="426" mass="47469">MMNCFSFVKDDVIYIHRHWVPENHRQIYPQNLHFQFHGREIHSLCFICGDSFSSDENLGLISESSWIATGCEDGTVRLTRYEPGMENWSSSQLLGEHVGGSAVRSLCSVSKMHIFVSGSRGMPNVAYQQKGVLQDRDPLILISVGAKRVVTAWKKMVMISKKREKALGRKIGKNENNLTGSSMATVSSSSFQWLSTDMPFKPAGNEKRQKSKVAVETAEDLSMTPSDDISIKSIHSKCKRMESSLGLEDNLENDWRYLDVTAFLVKEAGSSISVCFVVVASSDATVTLRALVLPVRFWFDVASLAPLSSPVLALQHVVIPKLLSSEGNTQVGNLYLAITGSTDGSIALWDLTEYVENFIRQISGMKVENWKEFQKRPRTGRGSQGGRWWQSIAGHNAKKKPGKERTRTGLDSVGRTETDTQMESHE</sequence>
<evidence type="ECO:0000256" key="4">
    <source>
        <dbReference type="ARBA" id="ARBA00022694"/>
    </source>
</evidence>
<dbReference type="OrthoDB" id="5594999at2759"/>
<protein>
    <submittedName>
        <fullName evidence="7">Uncharacterized protein</fullName>
    </submittedName>
</protein>